<dbReference type="Pfam" id="PF07690">
    <property type="entry name" value="MFS_1"/>
    <property type="match status" value="1"/>
</dbReference>
<feature type="transmembrane region" description="Helical" evidence="8">
    <location>
        <begin position="176"/>
        <end position="198"/>
    </location>
</feature>
<dbReference type="Gene3D" id="1.20.1250.20">
    <property type="entry name" value="MFS general substrate transporter like domains"/>
    <property type="match status" value="1"/>
</dbReference>
<evidence type="ECO:0000256" key="1">
    <source>
        <dbReference type="ARBA" id="ARBA00004651"/>
    </source>
</evidence>
<evidence type="ECO:0000256" key="5">
    <source>
        <dbReference type="ARBA" id="ARBA00022692"/>
    </source>
</evidence>
<gene>
    <name evidence="9" type="ORF">A0U93_06910</name>
</gene>
<dbReference type="RefSeq" id="WP_077806697.1">
    <property type="nucleotide sequence ID" value="NZ_BJXS01000002.1"/>
</dbReference>
<dbReference type="Proteomes" id="UP000188604">
    <property type="component" value="Chromosome"/>
</dbReference>
<proteinExistence type="inferred from homology"/>
<evidence type="ECO:0000256" key="8">
    <source>
        <dbReference type="HAMAP-Rule" id="MF_01118"/>
    </source>
</evidence>
<keyword evidence="5 8" id="KW-0812">Transmembrane</keyword>
<name>A0A1U9KPK7_9PROT</name>
<dbReference type="InterPro" id="IPR036259">
    <property type="entry name" value="MFS_trans_sf"/>
</dbReference>
<feature type="transmembrane region" description="Helical" evidence="8">
    <location>
        <begin position="310"/>
        <end position="333"/>
    </location>
</feature>
<keyword evidence="4 8" id="KW-0997">Cell inner membrane</keyword>
<keyword evidence="3 8" id="KW-1003">Cell membrane</keyword>
<dbReference type="HAMAP" id="MF_01118">
    <property type="entry name" value="MFS_YhhS"/>
    <property type="match status" value="1"/>
</dbReference>
<keyword evidence="6 8" id="KW-1133">Transmembrane helix</keyword>
<dbReference type="InterPro" id="IPR023008">
    <property type="entry name" value="MFS_YhhS-like"/>
</dbReference>
<comment type="similarity">
    <text evidence="8">Belongs to the major facilitator superfamily. YhhS family.</text>
</comment>
<dbReference type="STRING" id="320497.A0U93_06910"/>
<evidence type="ECO:0000256" key="4">
    <source>
        <dbReference type="ARBA" id="ARBA00022519"/>
    </source>
</evidence>
<evidence type="ECO:0000256" key="2">
    <source>
        <dbReference type="ARBA" id="ARBA00022448"/>
    </source>
</evidence>
<evidence type="ECO:0000256" key="6">
    <source>
        <dbReference type="ARBA" id="ARBA00022989"/>
    </source>
</evidence>
<dbReference type="PANTHER" id="PTHR23517">
    <property type="entry name" value="RESISTANCE PROTEIN MDTM, PUTATIVE-RELATED-RELATED"/>
    <property type="match status" value="1"/>
</dbReference>
<dbReference type="NCBIfam" id="NF003477">
    <property type="entry name" value="PRK05122.1"/>
    <property type="match status" value="1"/>
</dbReference>
<dbReference type="InterPro" id="IPR020846">
    <property type="entry name" value="MFS_dom"/>
</dbReference>
<keyword evidence="7 8" id="KW-0472">Membrane</keyword>
<feature type="transmembrane region" description="Helical" evidence="8">
    <location>
        <begin position="373"/>
        <end position="393"/>
    </location>
</feature>
<feature type="transmembrane region" description="Helical" evidence="8">
    <location>
        <begin position="345"/>
        <end position="367"/>
    </location>
</feature>
<dbReference type="InterPro" id="IPR011701">
    <property type="entry name" value="MFS"/>
</dbReference>
<feature type="transmembrane region" description="Helical" evidence="8">
    <location>
        <begin position="15"/>
        <end position="41"/>
    </location>
</feature>
<sequence>MSAAQNATAASPTRLILAVVVFNLIVYLDIGLPMAVIPVVVHRVLHFNTVLAGFAVSLQYFATFASRASAGNRIDTGGPKPVVLGGLLICVISGLLLFASSLLQASAVLALLVMMASRIALGWSESWTSTAVIVWNIRRVGAMHTAQAISWNGICSYGGIALGATIGEVLSHAPGLWGGLTLIGLLSAVMPMAGWFLARRYQGIAPIPNPAPPMPFLSVFRRVLQHGSALACGSVGFGAISSCLALYFAAYRWDGAAQALFVFGIVFVVVRFVFSRQIGRMGGASVAIVSLIVESLGLLILALFPTPEAATMGAAVVGAGFSLVFPALGVLAVDRAGPENRGAALGAFSVFLDLAIGISGPLLGMIIHFSGYAALFLFSAAVTLIGAGLSAMLRLSARKRG</sequence>
<evidence type="ECO:0000313" key="9">
    <source>
        <dbReference type="EMBL" id="AQS87705.1"/>
    </source>
</evidence>
<dbReference type="InterPro" id="IPR001958">
    <property type="entry name" value="Tet-R_TetA/multi-R_MdtG-like"/>
</dbReference>
<accession>A0A1U9KPK7</accession>
<dbReference type="GO" id="GO:0022857">
    <property type="term" value="F:transmembrane transporter activity"/>
    <property type="evidence" value="ECO:0007669"/>
    <property type="project" value="UniProtKB-UniRule"/>
</dbReference>
<feature type="transmembrane region" description="Helical" evidence="8">
    <location>
        <begin position="229"/>
        <end position="250"/>
    </location>
</feature>
<organism evidence="9 10">
    <name type="scientific">Neoasaia chiangmaiensis</name>
    <dbReference type="NCBI Taxonomy" id="320497"/>
    <lineage>
        <taxon>Bacteria</taxon>
        <taxon>Pseudomonadati</taxon>
        <taxon>Pseudomonadota</taxon>
        <taxon>Alphaproteobacteria</taxon>
        <taxon>Acetobacterales</taxon>
        <taxon>Acetobacteraceae</taxon>
        <taxon>Neoasaia</taxon>
    </lineage>
</organism>
<feature type="transmembrane region" description="Helical" evidence="8">
    <location>
        <begin position="82"/>
        <end position="103"/>
    </location>
</feature>
<reference evidence="9 10" key="1">
    <citation type="submission" date="2016-03" db="EMBL/GenBank/DDBJ databases">
        <title>Acetic acid bacteria sequencing.</title>
        <authorList>
            <person name="Brandt J."/>
            <person name="Jakob F."/>
            <person name="Vogel R.F."/>
        </authorList>
    </citation>
    <scope>NUCLEOTIDE SEQUENCE [LARGE SCALE GENOMIC DNA]</scope>
    <source>
        <strain evidence="9 10">NBRC 101099</strain>
    </source>
</reference>
<feature type="transmembrane region" description="Helical" evidence="8">
    <location>
        <begin position="256"/>
        <end position="274"/>
    </location>
</feature>
<dbReference type="EMBL" id="CP014691">
    <property type="protein sequence ID" value="AQS87705.1"/>
    <property type="molecule type" value="Genomic_DNA"/>
</dbReference>
<dbReference type="InterPro" id="IPR050171">
    <property type="entry name" value="MFS_Transporters"/>
</dbReference>
<protein>
    <recommendedName>
        <fullName evidence="8">Uncharacterized MFS-type transporter A0U93_06910</fullName>
    </recommendedName>
</protein>
<keyword evidence="2 8" id="KW-0813">Transport</keyword>
<dbReference type="OrthoDB" id="322544at2"/>
<dbReference type="SUPFAM" id="SSF103473">
    <property type="entry name" value="MFS general substrate transporter"/>
    <property type="match status" value="1"/>
</dbReference>
<comment type="caution">
    <text evidence="8">Lacks conserved residue(s) required for the propagation of feature annotation.</text>
</comment>
<feature type="transmembrane region" description="Helical" evidence="8">
    <location>
        <begin position="47"/>
        <end position="70"/>
    </location>
</feature>
<dbReference type="AlphaFoldDB" id="A0A1U9KPK7"/>
<dbReference type="PANTHER" id="PTHR23517:SF13">
    <property type="entry name" value="MAJOR FACILITATOR SUPERFAMILY MFS_1"/>
    <property type="match status" value="1"/>
</dbReference>
<evidence type="ECO:0000256" key="7">
    <source>
        <dbReference type="ARBA" id="ARBA00023136"/>
    </source>
</evidence>
<comment type="subcellular location">
    <subcellularLocation>
        <location evidence="8">Cell inner membrane</location>
        <topology evidence="8">Multi-pass membrane protein</topology>
    </subcellularLocation>
    <subcellularLocation>
        <location evidence="1">Cell membrane</location>
        <topology evidence="1">Multi-pass membrane protein</topology>
    </subcellularLocation>
</comment>
<evidence type="ECO:0000256" key="3">
    <source>
        <dbReference type="ARBA" id="ARBA00022475"/>
    </source>
</evidence>
<dbReference type="KEGG" id="nch:A0U93_06910"/>
<dbReference type="PROSITE" id="PS50850">
    <property type="entry name" value="MFS"/>
    <property type="match status" value="1"/>
</dbReference>
<dbReference type="GO" id="GO:0005886">
    <property type="term" value="C:plasma membrane"/>
    <property type="evidence" value="ECO:0007669"/>
    <property type="project" value="UniProtKB-SubCell"/>
</dbReference>
<dbReference type="PRINTS" id="PR01035">
    <property type="entry name" value="TCRTETA"/>
</dbReference>
<feature type="transmembrane region" description="Helical" evidence="8">
    <location>
        <begin position="149"/>
        <end position="170"/>
    </location>
</feature>
<keyword evidence="10" id="KW-1185">Reference proteome</keyword>
<feature type="transmembrane region" description="Helical" evidence="8">
    <location>
        <begin position="286"/>
        <end position="304"/>
    </location>
</feature>
<evidence type="ECO:0000313" key="10">
    <source>
        <dbReference type="Proteomes" id="UP000188604"/>
    </source>
</evidence>